<evidence type="ECO:0000256" key="1">
    <source>
        <dbReference type="SAM" id="Phobius"/>
    </source>
</evidence>
<comment type="caution">
    <text evidence="2">The sequence shown here is derived from an EMBL/GenBank/DDBJ whole genome shotgun (WGS) entry which is preliminary data.</text>
</comment>
<proteinExistence type="predicted"/>
<feature type="transmembrane region" description="Helical" evidence="1">
    <location>
        <begin position="6"/>
        <end position="23"/>
    </location>
</feature>
<accession>A0AAV9BUU9</accession>
<reference evidence="2" key="1">
    <citation type="journal article" date="2023" name="Nat. Commun.">
        <title>Diploid and tetraploid genomes of Acorus and the evolution of monocots.</title>
        <authorList>
            <person name="Ma L."/>
            <person name="Liu K.W."/>
            <person name="Li Z."/>
            <person name="Hsiao Y.Y."/>
            <person name="Qi Y."/>
            <person name="Fu T."/>
            <person name="Tang G.D."/>
            <person name="Zhang D."/>
            <person name="Sun W.H."/>
            <person name="Liu D.K."/>
            <person name="Li Y."/>
            <person name="Chen G.Z."/>
            <person name="Liu X.D."/>
            <person name="Liao X.Y."/>
            <person name="Jiang Y.T."/>
            <person name="Yu X."/>
            <person name="Hao Y."/>
            <person name="Huang J."/>
            <person name="Zhao X.W."/>
            <person name="Ke S."/>
            <person name="Chen Y.Y."/>
            <person name="Wu W.L."/>
            <person name="Hsu J.L."/>
            <person name="Lin Y.F."/>
            <person name="Huang M.D."/>
            <person name="Li C.Y."/>
            <person name="Huang L."/>
            <person name="Wang Z.W."/>
            <person name="Zhao X."/>
            <person name="Zhong W.Y."/>
            <person name="Peng D.H."/>
            <person name="Ahmad S."/>
            <person name="Lan S."/>
            <person name="Zhang J.S."/>
            <person name="Tsai W.C."/>
            <person name="Van de Peer Y."/>
            <person name="Liu Z.J."/>
        </authorList>
    </citation>
    <scope>NUCLEOTIDE SEQUENCE</scope>
    <source>
        <strain evidence="2">SCP</strain>
    </source>
</reference>
<evidence type="ECO:0000313" key="3">
    <source>
        <dbReference type="Proteomes" id="UP001179952"/>
    </source>
</evidence>
<keyword evidence="3" id="KW-1185">Reference proteome</keyword>
<keyword evidence="1" id="KW-0472">Membrane</keyword>
<reference evidence="2" key="2">
    <citation type="submission" date="2023-06" db="EMBL/GenBank/DDBJ databases">
        <authorList>
            <person name="Ma L."/>
            <person name="Liu K.-W."/>
            <person name="Li Z."/>
            <person name="Hsiao Y.-Y."/>
            <person name="Qi Y."/>
            <person name="Fu T."/>
            <person name="Tang G."/>
            <person name="Zhang D."/>
            <person name="Sun W.-H."/>
            <person name="Liu D.-K."/>
            <person name="Li Y."/>
            <person name="Chen G.-Z."/>
            <person name="Liu X.-D."/>
            <person name="Liao X.-Y."/>
            <person name="Jiang Y.-T."/>
            <person name="Yu X."/>
            <person name="Hao Y."/>
            <person name="Huang J."/>
            <person name="Zhao X.-W."/>
            <person name="Ke S."/>
            <person name="Chen Y.-Y."/>
            <person name="Wu W.-L."/>
            <person name="Hsu J.-L."/>
            <person name="Lin Y.-F."/>
            <person name="Huang M.-D."/>
            <person name="Li C.-Y."/>
            <person name="Huang L."/>
            <person name="Wang Z.-W."/>
            <person name="Zhao X."/>
            <person name="Zhong W.-Y."/>
            <person name="Peng D.-H."/>
            <person name="Ahmad S."/>
            <person name="Lan S."/>
            <person name="Zhang J.-S."/>
            <person name="Tsai W.-C."/>
            <person name="Van De Peer Y."/>
            <person name="Liu Z.-J."/>
        </authorList>
    </citation>
    <scope>NUCLEOTIDE SEQUENCE</scope>
    <source>
        <strain evidence="2">SCP</strain>
        <tissue evidence="2">Leaves</tissue>
    </source>
</reference>
<dbReference type="EMBL" id="JAUJYN010000001">
    <property type="protein sequence ID" value="KAK1279969.1"/>
    <property type="molecule type" value="Genomic_DNA"/>
</dbReference>
<keyword evidence="1" id="KW-1133">Transmembrane helix</keyword>
<name>A0AAV9BUU9_ACOGR</name>
<sequence length="72" mass="7794">MFKLGLYYTVFYGLICNVIYLVSHLNSNKAEATDLRSALIGTTRRGGESTANKIGNGVVEPSVTILSNPRST</sequence>
<dbReference type="Proteomes" id="UP001179952">
    <property type="component" value="Unassembled WGS sequence"/>
</dbReference>
<keyword evidence="1" id="KW-0812">Transmembrane</keyword>
<gene>
    <name evidence="2" type="ORF">QJS04_geneDACA018551</name>
</gene>
<evidence type="ECO:0000313" key="2">
    <source>
        <dbReference type="EMBL" id="KAK1279969.1"/>
    </source>
</evidence>
<organism evidence="2 3">
    <name type="scientific">Acorus gramineus</name>
    <name type="common">Dwarf sweet flag</name>
    <dbReference type="NCBI Taxonomy" id="55184"/>
    <lineage>
        <taxon>Eukaryota</taxon>
        <taxon>Viridiplantae</taxon>
        <taxon>Streptophyta</taxon>
        <taxon>Embryophyta</taxon>
        <taxon>Tracheophyta</taxon>
        <taxon>Spermatophyta</taxon>
        <taxon>Magnoliopsida</taxon>
        <taxon>Liliopsida</taxon>
        <taxon>Acoraceae</taxon>
        <taxon>Acorus</taxon>
    </lineage>
</organism>
<dbReference type="AlphaFoldDB" id="A0AAV9BUU9"/>
<protein>
    <submittedName>
        <fullName evidence="2">Uncharacterized protein</fullName>
    </submittedName>
</protein>